<feature type="region of interest" description="Disordered" evidence="1">
    <location>
        <begin position="38"/>
        <end position="63"/>
    </location>
</feature>
<keyword evidence="2" id="KW-1185">Reference proteome</keyword>
<proteinExistence type="predicted"/>
<dbReference type="WBParaSite" id="PTRK_0000842950.1">
    <property type="protein sequence ID" value="PTRK_0000842950.1"/>
    <property type="gene ID" value="PTRK_0000842950"/>
</dbReference>
<dbReference type="Proteomes" id="UP000038045">
    <property type="component" value="Unplaced"/>
</dbReference>
<sequence>MHDYNIDNINFPLAEDEIKNDDSIEVYGFKESNVIDQSNDEIKESKNEEEEKNNSSVKEKKSDEVKKNIINKNDINGPLLHNLSSYIDLAFESLLAYYRYIKPIIFLFVYL</sequence>
<protein>
    <submittedName>
        <fullName evidence="3">Uncharacterized protein</fullName>
    </submittedName>
</protein>
<evidence type="ECO:0000313" key="2">
    <source>
        <dbReference type="Proteomes" id="UP000038045"/>
    </source>
</evidence>
<accession>A0A0N4ZJZ1</accession>
<dbReference type="AlphaFoldDB" id="A0A0N4ZJZ1"/>
<evidence type="ECO:0000256" key="1">
    <source>
        <dbReference type="SAM" id="MobiDB-lite"/>
    </source>
</evidence>
<reference evidence="3" key="1">
    <citation type="submission" date="2017-02" db="UniProtKB">
        <authorList>
            <consortium name="WormBaseParasite"/>
        </authorList>
    </citation>
    <scope>IDENTIFICATION</scope>
</reference>
<name>A0A0N4ZJZ1_PARTI</name>
<evidence type="ECO:0000313" key="3">
    <source>
        <dbReference type="WBParaSite" id="PTRK_0000842950.1"/>
    </source>
</evidence>
<organism evidence="2 3">
    <name type="scientific">Parastrongyloides trichosuri</name>
    <name type="common">Possum-specific nematode worm</name>
    <dbReference type="NCBI Taxonomy" id="131310"/>
    <lineage>
        <taxon>Eukaryota</taxon>
        <taxon>Metazoa</taxon>
        <taxon>Ecdysozoa</taxon>
        <taxon>Nematoda</taxon>
        <taxon>Chromadorea</taxon>
        <taxon>Rhabditida</taxon>
        <taxon>Tylenchina</taxon>
        <taxon>Panagrolaimomorpha</taxon>
        <taxon>Strongyloidoidea</taxon>
        <taxon>Strongyloididae</taxon>
        <taxon>Parastrongyloides</taxon>
    </lineage>
</organism>